<evidence type="ECO:0008006" key="4">
    <source>
        <dbReference type="Google" id="ProtNLM"/>
    </source>
</evidence>
<feature type="domain" description="DNA polymerase III alpha subunit finger" evidence="2">
    <location>
        <begin position="1"/>
        <end position="62"/>
    </location>
</feature>
<protein>
    <recommendedName>
        <fullName evidence="4">DNA polymerase III subunit alpha</fullName>
    </recommendedName>
</protein>
<gene>
    <name evidence="3" type="ORF">METZ01_LOCUS163334</name>
</gene>
<evidence type="ECO:0000259" key="2">
    <source>
        <dbReference type="Pfam" id="PF17657"/>
    </source>
</evidence>
<accession>A0A382B9J3</accession>
<proteinExistence type="predicted"/>
<feature type="domain" description="DNA polymerase helix-hairpin-helix motif" evidence="1">
    <location>
        <begin position="136"/>
        <end position="226"/>
    </location>
</feature>
<dbReference type="InterPro" id="IPR040982">
    <property type="entry name" value="DNA_pol3_finger"/>
</dbReference>
<dbReference type="GO" id="GO:0006260">
    <property type="term" value="P:DNA replication"/>
    <property type="evidence" value="ECO:0007669"/>
    <property type="project" value="InterPro"/>
</dbReference>
<evidence type="ECO:0000313" key="3">
    <source>
        <dbReference type="EMBL" id="SVB10480.1"/>
    </source>
</evidence>
<dbReference type="SUPFAM" id="SSF160975">
    <property type="entry name" value="AF1531-like"/>
    <property type="match status" value="1"/>
</dbReference>
<dbReference type="InterPro" id="IPR029460">
    <property type="entry name" value="DNAPol_HHH"/>
</dbReference>
<dbReference type="EMBL" id="UINC01028816">
    <property type="protein sequence ID" value="SVB10480.1"/>
    <property type="molecule type" value="Genomic_DNA"/>
</dbReference>
<dbReference type="PANTHER" id="PTHR32294:SF0">
    <property type="entry name" value="DNA POLYMERASE III SUBUNIT ALPHA"/>
    <property type="match status" value="1"/>
</dbReference>
<dbReference type="AlphaFoldDB" id="A0A382B9J3"/>
<dbReference type="PANTHER" id="PTHR32294">
    <property type="entry name" value="DNA POLYMERASE III SUBUNIT ALPHA"/>
    <property type="match status" value="1"/>
</dbReference>
<dbReference type="Pfam" id="PF14579">
    <property type="entry name" value="HHH_6"/>
    <property type="match status" value="1"/>
</dbReference>
<evidence type="ECO:0000259" key="1">
    <source>
        <dbReference type="Pfam" id="PF14579"/>
    </source>
</evidence>
<dbReference type="InterPro" id="IPR004805">
    <property type="entry name" value="DnaE2/DnaE/PolC"/>
</dbReference>
<organism evidence="3">
    <name type="scientific">marine metagenome</name>
    <dbReference type="NCBI Taxonomy" id="408172"/>
    <lineage>
        <taxon>unclassified sequences</taxon>
        <taxon>metagenomes</taxon>
        <taxon>ecological metagenomes</taxon>
    </lineage>
</organism>
<name>A0A382B9J3_9ZZZZ</name>
<dbReference type="GO" id="GO:0008408">
    <property type="term" value="F:3'-5' exonuclease activity"/>
    <property type="evidence" value="ECO:0007669"/>
    <property type="project" value="InterPro"/>
</dbReference>
<dbReference type="CDD" id="cd04485">
    <property type="entry name" value="DnaE_OBF"/>
    <property type="match status" value="1"/>
</dbReference>
<dbReference type="Pfam" id="PF17657">
    <property type="entry name" value="DNA_pol3_finger"/>
    <property type="match status" value="1"/>
</dbReference>
<reference evidence="3" key="1">
    <citation type="submission" date="2018-05" db="EMBL/GenBank/DDBJ databases">
        <authorList>
            <person name="Lanie J.A."/>
            <person name="Ng W.-L."/>
            <person name="Kazmierczak K.M."/>
            <person name="Andrzejewski T.M."/>
            <person name="Davidsen T.M."/>
            <person name="Wayne K.J."/>
            <person name="Tettelin H."/>
            <person name="Glass J.I."/>
            <person name="Rusch D."/>
            <person name="Podicherti R."/>
            <person name="Tsui H.-C.T."/>
            <person name="Winkler M.E."/>
        </authorList>
    </citation>
    <scope>NUCLEOTIDE SEQUENCE</scope>
</reference>
<feature type="non-terminal residue" evidence="3">
    <location>
        <position position="1"/>
    </location>
</feature>
<dbReference type="Gene3D" id="1.10.150.870">
    <property type="match status" value="1"/>
</dbReference>
<sequence length="484" mass="55325">LEPILKETYGIIVYQEQVMQIANQIAGFSLADADLMRRAMGKKDAALMKRMESNFLKGAEKNKINSRKAKSIFAMIEKFAEYGFNKSHSTAYAYIAYQTAWLKTHYPVEFMSANLTSFMSDTNRIVRLINECRKLNIQVHAPDLNISEIDFQPLDNQSISYGLNAIKNVGSSALKSIISERRGKGEFKSIFDFCSRVESTSMNKKVLESLIKAGAMDCLPGKREELYSSIEGVLKYGQSIQNNRNRNQVDIFGGEEGNSSMIREPKLYEYEPWSEKQSLTFEKEVLGTYVSGHPLLEYADIIEKYATYDFTEAIPTTTKKLFRLGGMIDEINRNFDKKGREWARIKMECIGGRAEIIIFNEKFLRYKEIIQEGNIVFVSGNPENRSEMSNVKMLAEHIVSLEGVENQLSKHLNILIDPDSISTKAIDELYKIAEQYQGDTRLVFHIKKNGKHQKILVHNISVSTDSTFFNKLKNIYGSKNIWIE</sequence>